<protein>
    <recommendedName>
        <fullName evidence="6">GH26 domain-containing protein</fullName>
    </recommendedName>
</protein>
<keyword evidence="5" id="KW-0732">Signal</keyword>
<comment type="similarity">
    <text evidence="1 4">Belongs to the glycosyl hydrolase 26 family.</text>
</comment>
<name>A0A8J3YAZ8_9ACTN</name>
<feature type="domain" description="GH26" evidence="6">
    <location>
        <begin position="35"/>
        <end position="335"/>
    </location>
</feature>
<feature type="signal peptide" evidence="5">
    <location>
        <begin position="1"/>
        <end position="25"/>
    </location>
</feature>
<proteinExistence type="inferred from homology"/>
<dbReference type="PANTHER" id="PTHR40079">
    <property type="entry name" value="MANNAN ENDO-1,4-BETA-MANNOSIDASE E-RELATED"/>
    <property type="match status" value="1"/>
</dbReference>
<evidence type="ECO:0000256" key="2">
    <source>
        <dbReference type="ARBA" id="ARBA00022801"/>
    </source>
</evidence>
<keyword evidence="2 4" id="KW-0378">Hydrolase</keyword>
<dbReference type="InterPro" id="IPR022790">
    <property type="entry name" value="GH26_dom"/>
</dbReference>
<evidence type="ECO:0000313" key="8">
    <source>
        <dbReference type="Proteomes" id="UP000652013"/>
    </source>
</evidence>
<dbReference type="InterPro" id="IPR017853">
    <property type="entry name" value="GH"/>
</dbReference>
<dbReference type="InterPro" id="IPR000805">
    <property type="entry name" value="Glyco_hydro_26"/>
</dbReference>
<sequence>MSELRMRRRQLLGLVAAGLLPAACAGNAGNGTDGPSPVGLSTSESPAPSLSGAAPLPAQFAFPWAGKGVVPATPGETMLGSYLGLSGRSLAAALKLRRQQLGRDQRILHSFYAWTDDLPRSFPELPAGAVPMVSWRGTDYRHINDGSSDWIIERAAKGFKKYGKPVLLRWAWEMNGDWYAWGGPKNGNDLDGFKSAWKRLWRIFRDTGADKVAFVWGPNWNSRPGTPANDMVNYYPGDRYVDWVGVSGYPLNKQKPEELYGGIYRQFSARKPIMLAETAGIDHGPGTKAAWTTALQAWVKEHPAVCAQVWFDTDTHPFSEENFRIDSSPDVLTAYRALARDPRFAG</sequence>
<feature type="chain" id="PRO_5038898044" description="GH26 domain-containing protein" evidence="5">
    <location>
        <begin position="26"/>
        <end position="346"/>
    </location>
</feature>
<dbReference type="GO" id="GO:0006080">
    <property type="term" value="P:substituted mannan metabolic process"/>
    <property type="evidence" value="ECO:0007669"/>
    <property type="project" value="InterPro"/>
</dbReference>
<dbReference type="PROSITE" id="PS51764">
    <property type="entry name" value="GH26"/>
    <property type="match status" value="1"/>
</dbReference>
<dbReference type="Pfam" id="PF02156">
    <property type="entry name" value="Glyco_hydro_26"/>
    <property type="match status" value="1"/>
</dbReference>
<reference evidence="7" key="1">
    <citation type="submission" date="2021-01" db="EMBL/GenBank/DDBJ databases">
        <title>Whole genome shotgun sequence of Spirilliplanes yamanashiensis NBRC 15828.</title>
        <authorList>
            <person name="Komaki H."/>
            <person name="Tamura T."/>
        </authorList>
    </citation>
    <scope>NUCLEOTIDE SEQUENCE</scope>
    <source>
        <strain evidence="7">NBRC 15828</strain>
    </source>
</reference>
<dbReference type="EMBL" id="BOOY01000027">
    <property type="protein sequence ID" value="GIJ04450.1"/>
    <property type="molecule type" value="Genomic_DNA"/>
</dbReference>
<dbReference type="GO" id="GO:0016985">
    <property type="term" value="F:mannan endo-1,4-beta-mannosidase activity"/>
    <property type="evidence" value="ECO:0007669"/>
    <property type="project" value="InterPro"/>
</dbReference>
<dbReference type="Proteomes" id="UP000652013">
    <property type="component" value="Unassembled WGS sequence"/>
</dbReference>
<dbReference type="Gene3D" id="3.20.20.80">
    <property type="entry name" value="Glycosidases"/>
    <property type="match status" value="1"/>
</dbReference>
<evidence type="ECO:0000313" key="7">
    <source>
        <dbReference type="EMBL" id="GIJ04450.1"/>
    </source>
</evidence>
<evidence type="ECO:0000256" key="1">
    <source>
        <dbReference type="ARBA" id="ARBA00007754"/>
    </source>
</evidence>
<evidence type="ECO:0000259" key="6">
    <source>
        <dbReference type="PROSITE" id="PS51764"/>
    </source>
</evidence>
<dbReference type="PANTHER" id="PTHR40079:SF4">
    <property type="entry name" value="GH26 DOMAIN-CONTAINING PROTEIN-RELATED"/>
    <property type="match status" value="1"/>
</dbReference>
<keyword evidence="3 4" id="KW-0326">Glycosidase</keyword>
<feature type="active site" description="Nucleophile" evidence="4">
    <location>
        <position position="277"/>
    </location>
</feature>
<comment type="caution">
    <text evidence="7">The sequence shown here is derived from an EMBL/GenBank/DDBJ whole genome shotgun (WGS) entry which is preliminary data.</text>
</comment>
<dbReference type="RefSeq" id="WP_203939683.1">
    <property type="nucleotide sequence ID" value="NZ_BAAAGJ010000005.1"/>
</dbReference>
<feature type="active site" description="Proton donor" evidence="4">
    <location>
        <position position="173"/>
    </location>
</feature>
<keyword evidence="8" id="KW-1185">Reference proteome</keyword>
<evidence type="ECO:0000256" key="5">
    <source>
        <dbReference type="SAM" id="SignalP"/>
    </source>
</evidence>
<organism evidence="7 8">
    <name type="scientific">Spirilliplanes yamanashiensis</name>
    <dbReference type="NCBI Taxonomy" id="42233"/>
    <lineage>
        <taxon>Bacteria</taxon>
        <taxon>Bacillati</taxon>
        <taxon>Actinomycetota</taxon>
        <taxon>Actinomycetes</taxon>
        <taxon>Micromonosporales</taxon>
        <taxon>Micromonosporaceae</taxon>
        <taxon>Spirilliplanes</taxon>
    </lineage>
</organism>
<evidence type="ECO:0000256" key="3">
    <source>
        <dbReference type="ARBA" id="ARBA00023295"/>
    </source>
</evidence>
<dbReference type="AlphaFoldDB" id="A0A8J3YAZ8"/>
<accession>A0A8J3YAZ8</accession>
<gene>
    <name evidence="7" type="ORF">Sya03_38020</name>
</gene>
<dbReference type="SUPFAM" id="SSF51445">
    <property type="entry name" value="(Trans)glycosidases"/>
    <property type="match status" value="1"/>
</dbReference>
<evidence type="ECO:0000256" key="4">
    <source>
        <dbReference type="PROSITE-ProRule" id="PRU01100"/>
    </source>
</evidence>